<evidence type="ECO:0000256" key="2">
    <source>
        <dbReference type="ARBA" id="ARBA00022670"/>
    </source>
</evidence>
<keyword evidence="5" id="KW-0378">Hydrolase</keyword>
<evidence type="ECO:0000256" key="5">
    <source>
        <dbReference type="ARBA" id="ARBA00022801"/>
    </source>
</evidence>
<evidence type="ECO:0000256" key="6">
    <source>
        <dbReference type="ARBA" id="ARBA00022807"/>
    </source>
</evidence>
<dbReference type="Gene3D" id="3.10.350.10">
    <property type="entry name" value="LysM domain"/>
    <property type="match status" value="2"/>
</dbReference>
<sequence>MKKQTIVASLTLGSTLFISSLTGQTDANAMANSGQEMKQEQQQQVQKQALQYELSKTLPSKQAQTTAQKTTTQDTYKVVSGDTLSKIAQKYGTSYQQIMSLNNLSSTMIYPGQTLKVSGSKQQTTTTNQTTTNNQTTTTSKPANTTSGTYTVVKGDTLSKIAQAHNTTYTQLMENNNLSSTMIYVGQTLKVRGASASQAPSNQVVQTSNPTTSTQNTQQNTQQNNQQTQQAPSQSSTLVAATKAALTQVGVPYVFGGSSPSQGFDCSGLIDYAFKQAGFNYGRTSAAGYYTLGTKVTTPQYGDLVFFEGTYKSGISHVGFYIGGGKMVSASGDHVQIDDITNSYWQSHFVGYKRF</sequence>
<evidence type="ECO:0000313" key="12">
    <source>
        <dbReference type="Proteomes" id="UP001398420"/>
    </source>
</evidence>
<evidence type="ECO:0000256" key="8">
    <source>
        <dbReference type="SAM" id="SignalP"/>
    </source>
</evidence>
<dbReference type="PROSITE" id="PS51935">
    <property type="entry name" value="NLPC_P60"/>
    <property type="match status" value="1"/>
</dbReference>
<dbReference type="SUPFAM" id="SSF54001">
    <property type="entry name" value="Cysteine proteinases"/>
    <property type="match status" value="1"/>
</dbReference>
<dbReference type="PROSITE" id="PS51782">
    <property type="entry name" value="LYSM"/>
    <property type="match status" value="2"/>
</dbReference>
<dbReference type="Gene3D" id="3.90.1720.10">
    <property type="entry name" value="endopeptidase domain like (from Nostoc punctiforme)"/>
    <property type="match status" value="1"/>
</dbReference>
<feature type="signal peptide" evidence="8">
    <location>
        <begin position="1"/>
        <end position="23"/>
    </location>
</feature>
<dbReference type="PANTHER" id="PTHR47053:SF1">
    <property type="entry name" value="MUREIN DD-ENDOPEPTIDASE MEPH-RELATED"/>
    <property type="match status" value="1"/>
</dbReference>
<feature type="compositionally biased region" description="Low complexity" evidence="7">
    <location>
        <begin position="122"/>
        <end position="148"/>
    </location>
</feature>
<dbReference type="SMART" id="SM00257">
    <property type="entry name" value="LysM"/>
    <property type="match status" value="2"/>
</dbReference>
<dbReference type="Pfam" id="PF00877">
    <property type="entry name" value="NLPC_P60"/>
    <property type="match status" value="1"/>
</dbReference>
<dbReference type="EMBL" id="JBCEWA010000016">
    <property type="protein sequence ID" value="MEL5989604.1"/>
    <property type="molecule type" value="Genomic_DNA"/>
</dbReference>
<organism evidence="11 12">
    <name type="scientific">Kurthia gibsonii</name>
    <dbReference type="NCBI Taxonomy" id="33946"/>
    <lineage>
        <taxon>Bacteria</taxon>
        <taxon>Bacillati</taxon>
        <taxon>Bacillota</taxon>
        <taxon>Bacilli</taxon>
        <taxon>Bacillales</taxon>
        <taxon>Caryophanaceae</taxon>
        <taxon>Kurthia</taxon>
    </lineage>
</organism>
<proteinExistence type="inferred from homology"/>
<keyword evidence="4" id="KW-0677">Repeat</keyword>
<feature type="domain" description="LysM" evidence="9">
    <location>
        <begin position="74"/>
        <end position="117"/>
    </location>
</feature>
<dbReference type="InterPro" id="IPR038765">
    <property type="entry name" value="Papain-like_cys_pep_sf"/>
</dbReference>
<feature type="region of interest" description="Disordered" evidence="7">
    <location>
        <begin position="118"/>
        <end position="148"/>
    </location>
</feature>
<dbReference type="RefSeq" id="WP_087682534.1">
    <property type="nucleotide sequence ID" value="NZ_JBCEWA010000016.1"/>
</dbReference>
<keyword evidence="2" id="KW-0645">Protease</keyword>
<evidence type="ECO:0000256" key="4">
    <source>
        <dbReference type="ARBA" id="ARBA00022737"/>
    </source>
</evidence>
<comment type="similarity">
    <text evidence="1">Belongs to the peptidase C40 family.</text>
</comment>
<dbReference type="SUPFAM" id="SSF54106">
    <property type="entry name" value="LysM domain"/>
    <property type="match status" value="2"/>
</dbReference>
<feature type="chain" id="PRO_5046867619" evidence="8">
    <location>
        <begin position="24"/>
        <end position="355"/>
    </location>
</feature>
<reference evidence="11 12" key="1">
    <citation type="submission" date="2024-04" db="EMBL/GenBank/DDBJ databases">
        <authorList>
            <person name="Wu Y.S."/>
            <person name="Zhang L."/>
        </authorList>
    </citation>
    <scope>NUCLEOTIDE SEQUENCE [LARGE SCALE GENOMIC DNA]</scope>
    <source>
        <strain evidence="11 12">KG-01</strain>
    </source>
</reference>
<evidence type="ECO:0000259" key="10">
    <source>
        <dbReference type="PROSITE" id="PS51935"/>
    </source>
</evidence>
<feature type="compositionally biased region" description="Polar residues" evidence="7">
    <location>
        <begin position="195"/>
        <end position="205"/>
    </location>
</feature>
<comment type="caution">
    <text evidence="11">The sequence shown here is derived from an EMBL/GenBank/DDBJ whole genome shotgun (WGS) entry which is preliminary data.</text>
</comment>
<protein>
    <submittedName>
        <fullName evidence="11">LysM peptidoglycan-binding domain-containing protein</fullName>
    </submittedName>
</protein>
<feature type="domain" description="NlpC/P60" evidence="10">
    <location>
        <begin position="235"/>
        <end position="355"/>
    </location>
</feature>
<evidence type="ECO:0000256" key="3">
    <source>
        <dbReference type="ARBA" id="ARBA00022729"/>
    </source>
</evidence>
<dbReference type="InterPro" id="IPR036779">
    <property type="entry name" value="LysM_dom_sf"/>
</dbReference>
<feature type="compositionally biased region" description="Low complexity" evidence="7">
    <location>
        <begin position="206"/>
        <end position="235"/>
    </location>
</feature>
<evidence type="ECO:0000256" key="7">
    <source>
        <dbReference type="SAM" id="MobiDB-lite"/>
    </source>
</evidence>
<keyword evidence="3 8" id="KW-0732">Signal</keyword>
<dbReference type="InterPro" id="IPR000064">
    <property type="entry name" value="NLP_P60_dom"/>
</dbReference>
<dbReference type="Pfam" id="PF01476">
    <property type="entry name" value="LysM"/>
    <property type="match status" value="2"/>
</dbReference>
<gene>
    <name evidence="11" type="ORF">AAF454_14460</name>
</gene>
<feature type="region of interest" description="Disordered" evidence="7">
    <location>
        <begin position="195"/>
        <end position="235"/>
    </location>
</feature>
<evidence type="ECO:0000313" key="11">
    <source>
        <dbReference type="EMBL" id="MEL5989604.1"/>
    </source>
</evidence>
<keyword evidence="6" id="KW-0788">Thiol protease</keyword>
<evidence type="ECO:0000256" key="1">
    <source>
        <dbReference type="ARBA" id="ARBA00007074"/>
    </source>
</evidence>
<feature type="domain" description="LysM" evidence="9">
    <location>
        <begin position="148"/>
        <end position="191"/>
    </location>
</feature>
<evidence type="ECO:0000259" key="9">
    <source>
        <dbReference type="PROSITE" id="PS51782"/>
    </source>
</evidence>
<dbReference type="PANTHER" id="PTHR47053">
    <property type="entry name" value="MUREIN DD-ENDOPEPTIDASE MEPH-RELATED"/>
    <property type="match status" value="1"/>
</dbReference>
<accession>A0ABU9LQX4</accession>
<name>A0ABU9LQX4_9BACL</name>
<dbReference type="InterPro" id="IPR018392">
    <property type="entry name" value="LysM"/>
</dbReference>
<dbReference type="CDD" id="cd00118">
    <property type="entry name" value="LysM"/>
    <property type="match status" value="2"/>
</dbReference>
<keyword evidence="12" id="KW-1185">Reference proteome</keyword>
<dbReference type="Proteomes" id="UP001398420">
    <property type="component" value="Unassembled WGS sequence"/>
</dbReference>
<dbReference type="InterPro" id="IPR051202">
    <property type="entry name" value="Peptidase_C40"/>
</dbReference>